<protein>
    <submittedName>
        <fullName evidence="6">Type IV secretion system protein VirB3</fullName>
    </submittedName>
</protein>
<dbReference type="InterPro" id="IPR007792">
    <property type="entry name" value="T4SS_VirB3/TrbD/AvhB"/>
</dbReference>
<keyword evidence="3 5" id="KW-1133">Transmembrane helix</keyword>
<evidence type="ECO:0000313" key="7">
    <source>
        <dbReference type="Proteomes" id="UP000094025"/>
    </source>
</evidence>
<evidence type="ECO:0000313" key="6">
    <source>
        <dbReference type="EMBL" id="OAP35582.1"/>
    </source>
</evidence>
<dbReference type="Proteomes" id="UP000094025">
    <property type="component" value="Unassembled WGS sequence"/>
</dbReference>
<evidence type="ECO:0000256" key="1">
    <source>
        <dbReference type="ARBA" id="ARBA00004370"/>
    </source>
</evidence>
<dbReference type="OrthoDB" id="9799932at2"/>
<dbReference type="GO" id="GO:0016020">
    <property type="term" value="C:membrane"/>
    <property type="evidence" value="ECO:0007669"/>
    <property type="project" value="UniProtKB-SubCell"/>
</dbReference>
<sequence length="113" mass="12498">MANARPALEEDTLFIACTRPAMIAGVTMEAMGMNVMLTTILYIVAGSIAYALVGVVFHLVFRALVKHDHNMFRILLAWVETRGRSRNSAYWGGATLAPLKLARKYDERDLGLA</sequence>
<dbReference type="AlphaFoldDB" id="A0A178XLI6"/>
<keyword evidence="4 5" id="KW-0472">Membrane</keyword>
<name>A0A178XLI6_9HYPH</name>
<feature type="transmembrane region" description="Helical" evidence="5">
    <location>
        <begin position="40"/>
        <end position="65"/>
    </location>
</feature>
<gene>
    <name evidence="6" type="ORF">AU381_11750</name>
</gene>
<dbReference type="EMBL" id="LPUX01000066">
    <property type="protein sequence ID" value="OAP35582.1"/>
    <property type="molecule type" value="Genomic_DNA"/>
</dbReference>
<keyword evidence="7" id="KW-1185">Reference proteome</keyword>
<evidence type="ECO:0000256" key="4">
    <source>
        <dbReference type="ARBA" id="ARBA00023136"/>
    </source>
</evidence>
<proteinExistence type="predicted"/>
<evidence type="ECO:0000256" key="2">
    <source>
        <dbReference type="ARBA" id="ARBA00022692"/>
    </source>
</evidence>
<reference evidence="6 7" key="1">
    <citation type="journal article" date="2016" name="Int. J. Syst. Evol. Microbiol.">
        <title>Ensifer glycinis sp. nov., an novel rhizobial species associated with Glycine spp.</title>
        <authorList>
            <person name="Yan H."/>
            <person name="Yan J."/>
            <person name="Sui X.H."/>
            <person name="Wang E.T."/>
            <person name="Chen W.X."/>
            <person name="Zhang X.X."/>
            <person name="Chen W.F."/>
        </authorList>
    </citation>
    <scope>NUCLEOTIDE SEQUENCE [LARGE SCALE GENOMIC DNA]</scope>
    <source>
        <strain evidence="6 7">CCBAU 23380</strain>
    </source>
</reference>
<keyword evidence="2 5" id="KW-0812">Transmembrane</keyword>
<dbReference type="RefSeq" id="WP_014857963.1">
    <property type="nucleotide sequence ID" value="NZ_LPUX01000066.1"/>
</dbReference>
<dbReference type="STRING" id="1472378.AU381_11750"/>
<comment type="subcellular location">
    <subcellularLocation>
        <location evidence="1">Membrane</location>
    </subcellularLocation>
</comment>
<evidence type="ECO:0000256" key="5">
    <source>
        <dbReference type="SAM" id="Phobius"/>
    </source>
</evidence>
<organism evidence="6 7">
    <name type="scientific">Sinorhizobium glycinis</name>
    <dbReference type="NCBI Taxonomy" id="1472378"/>
    <lineage>
        <taxon>Bacteria</taxon>
        <taxon>Pseudomonadati</taxon>
        <taxon>Pseudomonadota</taxon>
        <taxon>Alphaproteobacteria</taxon>
        <taxon>Hyphomicrobiales</taxon>
        <taxon>Rhizobiaceae</taxon>
        <taxon>Sinorhizobium/Ensifer group</taxon>
        <taxon>Sinorhizobium</taxon>
    </lineage>
</organism>
<accession>A0A178XLI6</accession>
<dbReference type="Pfam" id="PF05101">
    <property type="entry name" value="VirB3"/>
    <property type="match status" value="1"/>
</dbReference>
<evidence type="ECO:0000256" key="3">
    <source>
        <dbReference type="ARBA" id="ARBA00022989"/>
    </source>
</evidence>
<comment type="caution">
    <text evidence="6">The sequence shown here is derived from an EMBL/GenBank/DDBJ whole genome shotgun (WGS) entry which is preliminary data.</text>
</comment>